<gene>
    <name evidence="9" type="primary">LOC107432879</name>
</gene>
<keyword evidence="8" id="KW-1185">Reference proteome</keyword>
<sequence>SSTHNSNRNNERLSLLSNPNPLPQLHDQKRESLSSDTWTWQKYGQKPIKGSQYPRGYYRCSSSKGCLARKQVEWNGSDPGIFIVTYTAENNHPAPTDRNSLAGSTRQKPLNPQTVNGDDSNNNNNMPTTKPSSRATSIEEELVVPQSITTESKEGRENFLLDDEEEDEFGFSDMTVSDDFSVGLEGLASPVTGSCYSDHFPGSFSLPWVAREKFSDWWNLGLTMFRERERERV</sequence>
<dbReference type="PROSITE" id="PS50811">
    <property type="entry name" value="WRKY"/>
    <property type="match status" value="1"/>
</dbReference>
<keyword evidence="3" id="KW-0238">DNA-binding</keyword>
<evidence type="ECO:0000256" key="1">
    <source>
        <dbReference type="ARBA" id="ARBA00004123"/>
    </source>
</evidence>
<dbReference type="Gene3D" id="2.20.25.80">
    <property type="entry name" value="WRKY domain"/>
    <property type="match status" value="1"/>
</dbReference>
<feature type="domain" description="WRKY" evidence="7">
    <location>
        <begin position="29"/>
        <end position="95"/>
    </location>
</feature>
<accession>A0ABM3I6R0</accession>
<dbReference type="InterPro" id="IPR036576">
    <property type="entry name" value="WRKY_dom_sf"/>
</dbReference>
<dbReference type="SUPFAM" id="SSF118290">
    <property type="entry name" value="WRKY DNA-binding domain"/>
    <property type="match status" value="1"/>
</dbReference>
<organism evidence="8 9">
    <name type="scientific">Ziziphus jujuba</name>
    <name type="common">Chinese jujube</name>
    <name type="synonym">Ziziphus sativa</name>
    <dbReference type="NCBI Taxonomy" id="326968"/>
    <lineage>
        <taxon>Eukaryota</taxon>
        <taxon>Viridiplantae</taxon>
        <taxon>Streptophyta</taxon>
        <taxon>Embryophyta</taxon>
        <taxon>Tracheophyta</taxon>
        <taxon>Spermatophyta</taxon>
        <taxon>Magnoliopsida</taxon>
        <taxon>eudicotyledons</taxon>
        <taxon>Gunneridae</taxon>
        <taxon>Pentapetalae</taxon>
        <taxon>rosids</taxon>
        <taxon>fabids</taxon>
        <taxon>Rosales</taxon>
        <taxon>Rhamnaceae</taxon>
        <taxon>Paliureae</taxon>
        <taxon>Ziziphus</taxon>
    </lineage>
</organism>
<keyword evidence="2" id="KW-0805">Transcription regulation</keyword>
<dbReference type="SMART" id="SM00774">
    <property type="entry name" value="WRKY"/>
    <property type="match status" value="1"/>
</dbReference>
<dbReference type="GeneID" id="107432879"/>
<keyword evidence="4" id="KW-0804">Transcription</keyword>
<name>A0ABM3I6R0_ZIZJJ</name>
<feature type="non-terminal residue" evidence="9">
    <location>
        <position position="1"/>
    </location>
</feature>
<feature type="region of interest" description="Disordered" evidence="6">
    <location>
        <begin position="92"/>
        <end position="141"/>
    </location>
</feature>
<evidence type="ECO:0000256" key="6">
    <source>
        <dbReference type="SAM" id="MobiDB-lite"/>
    </source>
</evidence>
<protein>
    <submittedName>
        <fullName evidence="9">WRKY transcription factor 22</fullName>
    </submittedName>
</protein>
<feature type="region of interest" description="Disordered" evidence="6">
    <location>
        <begin position="1"/>
        <end position="37"/>
    </location>
</feature>
<dbReference type="RefSeq" id="XP_048321715.2">
    <property type="nucleotide sequence ID" value="XM_048465758.2"/>
</dbReference>
<evidence type="ECO:0000259" key="7">
    <source>
        <dbReference type="PROSITE" id="PS50811"/>
    </source>
</evidence>
<evidence type="ECO:0000256" key="4">
    <source>
        <dbReference type="ARBA" id="ARBA00023163"/>
    </source>
</evidence>
<evidence type="ECO:0000313" key="8">
    <source>
        <dbReference type="Proteomes" id="UP001652623"/>
    </source>
</evidence>
<dbReference type="Pfam" id="PF03106">
    <property type="entry name" value="WRKY"/>
    <property type="match status" value="1"/>
</dbReference>
<dbReference type="InterPro" id="IPR044810">
    <property type="entry name" value="WRKY_plant"/>
</dbReference>
<feature type="compositionally biased region" description="Polar residues" evidence="6">
    <location>
        <begin position="97"/>
        <end position="136"/>
    </location>
</feature>
<proteinExistence type="predicted"/>
<dbReference type="PANTHER" id="PTHR32096:SF61">
    <property type="entry name" value="WRKY TRANSCRIPTION FACTOR 22"/>
    <property type="match status" value="1"/>
</dbReference>
<evidence type="ECO:0000256" key="5">
    <source>
        <dbReference type="ARBA" id="ARBA00023242"/>
    </source>
</evidence>
<comment type="subcellular location">
    <subcellularLocation>
        <location evidence="1">Nucleus</location>
    </subcellularLocation>
</comment>
<evidence type="ECO:0000256" key="2">
    <source>
        <dbReference type="ARBA" id="ARBA00023015"/>
    </source>
</evidence>
<evidence type="ECO:0000256" key="3">
    <source>
        <dbReference type="ARBA" id="ARBA00023125"/>
    </source>
</evidence>
<reference evidence="9" key="1">
    <citation type="submission" date="2025-08" db="UniProtKB">
        <authorList>
            <consortium name="RefSeq"/>
        </authorList>
    </citation>
    <scope>IDENTIFICATION</scope>
    <source>
        <tissue evidence="9">Seedling</tissue>
    </source>
</reference>
<keyword evidence="5" id="KW-0539">Nucleus</keyword>
<dbReference type="PANTHER" id="PTHR32096">
    <property type="entry name" value="WRKY TRANSCRIPTION FACTOR 30-RELATED-RELATED"/>
    <property type="match status" value="1"/>
</dbReference>
<evidence type="ECO:0000313" key="9">
    <source>
        <dbReference type="RefSeq" id="XP_048321715.2"/>
    </source>
</evidence>
<feature type="compositionally biased region" description="Low complexity" evidence="6">
    <location>
        <begin position="1"/>
        <end position="19"/>
    </location>
</feature>
<dbReference type="InterPro" id="IPR003657">
    <property type="entry name" value="WRKY_dom"/>
</dbReference>
<dbReference type="Proteomes" id="UP001652623">
    <property type="component" value="Chromosome 11"/>
</dbReference>